<feature type="domain" description="Diphthamide synthase" evidence="2">
    <location>
        <begin position="6"/>
        <end position="74"/>
    </location>
</feature>
<dbReference type="AlphaFoldDB" id="A0A1H3J6T9"/>
<dbReference type="GO" id="GO:0017183">
    <property type="term" value="P:protein histidyl modification to diphthamide"/>
    <property type="evidence" value="ECO:0007669"/>
    <property type="project" value="TreeGrafter"/>
</dbReference>
<dbReference type="Proteomes" id="UP000199079">
    <property type="component" value="Unassembled WGS sequence"/>
</dbReference>
<protein>
    <submittedName>
        <fullName evidence="3">TIGR00289 family protein</fullName>
    </submittedName>
</protein>
<dbReference type="InterPro" id="IPR014729">
    <property type="entry name" value="Rossmann-like_a/b/a_fold"/>
</dbReference>
<dbReference type="Pfam" id="PF01902">
    <property type="entry name" value="Diphthami_syn_2"/>
    <property type="match status" value="2"/>
</dbReference>
<dbReference type="OrthoDB" id="372052at2157"/>
<reference evidence="4" key="1">
    <citation type="submission" date="2016-10" db="EMBL/GenBank/DDBJ databases">
        <authorList>
            <person name="Varghese N."/>
            <person name="Submissions S."/>
        </authorList>
    </citation>
    <scope>NUCLEOTIDE SEQUENCE [LARGE SCALE GENOMIC DNA]</scope>
    <source>
        <strain evidence="4">DC30,IBRC 10041,KCTC 4046</strain>
    </source>
</reference>
<dbReference type="Gene3D" id="3.40.50.620">
    <property type="entry name" value="HUPs"/>
    <property type="match status" value="1"/>
</dbReference>
<organism evidence="3 4">
    <name type="scientific">Halopenitus persicus</name>
    <dbReference type="NCBI Taxonomy" id="1048396"/>
    <lineage>
        <taxon>Archaea</taxon>
        <taxon>Methanobacteriati</taxon>
        <taxon>Methanobacteriota</taxon>
        <taxon>Stenosarchaea group</taxon>
        <taxon>Halobacteria</taxon>
        <taxon>Halobacteriales</taxon>
        <taxon>Haloferacaceae</taxon>
        <taxon>Halopenitus</taxon>
    </lineage>
</organism>
<feature type="compositionally biased region" description="Basic and acidic residues" evidence="1">
    <location>
        <begin position="76"/>
        <end position="102"/>
    </location>
</feature>
<dbReference type="CDD" id="cd01994">
    <property type="entry name" value="AANH_PF0828-like"/>
    <property type="match status" value="1"/>
</dbReference>
<dbReference type="EMBL" id="FNPC01000004">
    <property type="protein sequence ID" value="SDY35622.1"/>
    <property type="molecule type" value="Genomic_DNA"/>
</dbReference>
<accession>A0A1H3J6T9</accession>
<dbReference type="InterPro" id="IPR030662">
    <property type="entry name" value="DPH6/MJ0570"/>
</dbReference>
<name>A0A1H3J6T9_9EURY</name>
<gene>
    <name evidence="3" type="ORF">SAMN05216564_104413</name>
</gene>
<dbReference type="PIRSF" id="PIRSF039123">
    <property type="entry name" value="Diphthamide_synthase"/>
    <property type="match status" value="1"/>
</dbReference>
<dbReference type="NCBIfam" id="TIGR00290">
    <property type="entry name" value="MJ0570_dom"/>
    <property type="match status" value="1"/>
</dbReference>
<feature type="region of interest" description="Disordered" evidence="1">
    <location>
        <begin position="76"/>
        <end position="103"/>
    </location>
</feature>
<dbReference type="GO" id="GO:0017178">
    <property type="term" value="F:diphthine-ammonia ligase activity"/>
    <property type="evidence" value="ECO:0007669"/>
    <property type="project" value="TreeGrafter"/>
</dbReference>
<dbReference type="SUPFAM" id="SSF52402">
    <property type="entry name" value="Adenine nucleotide alpha hydrolases-like"/>
    <property type="match status" value="1"/>
</dbReference>
<feature type="domain" description="Diphthamide synthase" evidence="2">
    <location>
        <begin position="143"/>
        <end position="273"/>
    </location>
</feature>
<dbReference type="PANTHER" id="PTHR12196:SF2">
    <property type="entry name" value="DIPHTHINE--AMMONIA LIGASE"/>
    <property type="match status" value="1"/>
</dbReference>
<proteinExistence type="predicted"/>
<keyword evidence="4" id="KW-1185">Reference proteome</keyword>
<dbReference type="PANTHER" id="PTHR12196">
    <property type="entry name" value="DOMAIN OF UNKNOWN FUNCTION 71 DUF71 -CONTAINING PROTEIN"/>
    <property type="match status" value="1"/>
</dbReference>
<dbReference type="Gene3D" id="3.90.1490.10">
    <property type="entry name" value="putative n-type atp pyrophosphatase, domain 2"/>
    <property type="match status" value="1"/>
</dbReference>
<dbReference type="RefSeq" id="WP_092732445.1">
    <property type="nucleotide sequence ID" value="NZ_FNPC01000004.1"/>
</dbReference>
<evidence type="ECO:0000256" key="1">
    <source>
        <dbReference type="SAM" id="MobiDB-lite"/>
    </source>
</evidence>
<evidence type="ECO:0000313" key="3">
    <source>
        <dbReference type="EMBL" id="SDY35622.1"/>
    </source>
</evidence>
<dbReference type="InterPro" id="IPR002761">
    <property type="entry name" value="Diphthami_syn_dom"/>
</dbReference>
<evidence type="ECO:0000313" key="4">
    <source>
        <dbReference type="Proteomes" id="UP000199079"/>
    </source>
</evidence>
<sequence length="275" mass="29344">MTDEWVSLFSGGKDSAWALHRALETGLNVTALLTVHPAGDSYMYHTPATELARLAAESIGIELIELEPDAFAADATDRAADATDRAADATDRGTDSGARGDAEIEPLEAALRELQGGAADRDSAADAPLADERPIDHDPIALAGVTAGAVESEFQTSRIEAMCDRLGIDLFAPLWQRDPVALAEAMIDAGFEITIVQVAAYGLDASWLGRTLDRDALADLRDLNDEYGVHVLGEGGEFETLVTDGPHMDRPIEIDAEPVWEGSRGHLRVTDARLG</sequence>
<evidence type="ECO:0000259" key="2">
    <source>
        <dbReference type="Pfam" id="PF01902"/>
    </source>
</evidence>